<reference evidence="1" key="1">
    <citation type="submission" date="2014-09" db="EMBL/GenBank/DDBJ databases">
        <authorList>
            <person name="Magalhaes I.L.F."/>
            <person name="Oliveira U."/>
            <person name="Santos F.R."/>
            <person name="Vidigal T.H.D.A."/>
            <person name="Brescovit A.D."/>
            <person name="Santos A.J."/>
        </authorList>
    </citation>
    <scope>NUCLEOTIDE SEQUENCE</scope>
    <source>
        <tissue evidence="1">Shoot tissue taken approximately 20 cm above the soil surface</tissue>
    </source>
</reference>
<accession>A0A0A9GQ01</accession>
<reference evidence="1" key="2">
    <citation type="journal article" date="2015" name="Data Brief">
        <title>Shoot transcriptome of the giant reed, Arundo donax.</title>
        <authorList>
            <person name="Barrero R.A."/>
            <person name="Guerrero F.D."/>
            <person name="Moolhuijzen P."/>
            <person name="Goolsby J.A."/>
            <person name="Tidwell J."/>
            <person name="Bellgard S.E."/>
            <person name="Bellgard M.I."/>
        </authorList>
    </citation>
    <scope>NUCLEOTIDE SEQUENCE</scope>
    <source>
        <tissue evidence="1">Shoot tissue taken approximately 20 cm above the soil surface</tissue>
    </source>
</reference>
<sequence length="59" mass="7151">MLQNLVMNMEIWLHCSCLPYAYMKILVPDGFGKFRTCLLMHWFINKMLYLYSCLSSFYK</sequence>
<protein>
    <submittedName>
        <fullName evidence="1">Uncharacterized protein</fullName>
    </submittedName>
</protein>
<dbReference type="EMBL" id="GBRH01173305">
    <property type="protein sequence ID" value="JAE24591.1"/>
    <property type="molecule type" value="Transcribed_RNA"/>
</dbReference>
<name>A0A0A9GQ01_ARUDO</name>
<dbReference type="AlphaFoldDB" id="A0A0A9GQ01"/>
<proteinExistence type="predicted"/>
<evidence type="ECO:0000313" key="1">
    <source>
        <dbReference type="EMBL" id="JAE24591.1"/>
    </source>
</evidence>
<organism evidence="1">
    <name type="scientific">Arundo donax</name>
    <name type="common">Giant reed</name>
    <name type="synonym">Donax arundinaceus</name>
    <dbReference type="NCBI Taxonomy" id="35708"/>
    <lineage>
        <taxon>Eukaryota</taxon>
        <taxon>Viridiplantae</taxon>
        <taxon>Streptophyta</taxon>
        <taxon>Embryophyta</taxon>
        <taxon>Tracheophyta</taxon>
        <taxon>Spermatophyta</taxon>
        <taxon>Magnoliopsida</taxon>
        <taxon>Liliopsida</taxon>
        <taxon>Poales</taxon>
        <taxon>Poaceae</taxon>
        <taxon>PACMAD clade</taxon>
        <taxon>Arundinoideae</taxon>
        <taxon>Arundineae</taxon>
        <taxon>Arundo</taxon>
    </lineage>
</organism>